<keyword evidence="2" id="KW-0238">DNA-binding</keyword>
<dbReference type="KEGG" id="gfe:Gferi_05335"/>
<dbReference type="GO" id="GO:0003700">
    <property type="term" value="F:DNA-binding transcription factor activity"/>
    <property type="evidence" value="ECO:0007669"/>
    <property type="project" value="InterPro"/>
</dbReference>
<dbReference type="PANTHER" id="PTHR44846">
    <property type="entry name" value="MANNOSYL-D-GLYCERATE TRANSPORT/METABOLISM SYSTEM REPRESSOR MNGR-RELATED"/>
    <property type="match status" value="1"/>
</dbReference>
<dbReference type="Proteomes" id="UP000095743">
    <property type="component" value="Chromosome"/>
</dbReference>
<dbReference type="Gene3D" id="3.40.1410.10">
    <property type="entry name" value="Chorismate lyase-like"/>
    <property type="match status" value="1"/>
</dbReference>
<dbReference type="EMBL" id="CP017269">
    <property type="protein sequence ID" value="AOT69031.1"/>
    <property type="molecule type" value="Genomic_DNA"/>
</dbReference>
<proteinExistence type="predicted"/>
<gene>
    <name evidence="5" type="ORF">Gferi_05335</name>
</gene>
<dbReference type="Pfam" id="PF00392">
    <property type="entry name" value="GntR"/>
    <property type="match status" value="1"/>
</dbReference>
<dbReference type="Gene3D" id="1.10.10.10">
    <property type="entry name" value="Winged helix-like DNA-binding domain superfamily/Winged helix DNA-binding domain"/>
    <property type="match status" value="1"/>
</dbReference>
<evidence type="ECO:0000313" key="6">
    <source>
        <dbReference type="Proteomes" id="UP000095743"/>
    </source>
</evidence>
<dbReference type="CDD" id="cd07377">
    <property type="entry name" value="WHTH_GntR"/>
    <property type="match status" value="1"/>
</dbReference>
<evidence type="ECO:0000259" key="4">
    <source>
        <dbReference type="PROSITE" id="PS50949"/>
    </source>
</evidence>
<keyword evidence="1" id="KW-0805">Transcription regulation</keyword>
<dbReference type="AlphaFoldDB" id="A0A1D8GDQ7"/>
<dbReference type="Pfam" id="PF07702">
    <property type="entry name" value="UTRA"/>
    <property type="match status" value="1"/>
</dbReference>
<evidence type="ECO:0000256" key="1">
    <source>
        <dbReference type="ARBA" id="ARBA00023015"/>
    </source>
</evidence>
<accession>A0A1D8GDQ7</accession>
<dbReference type="PROSITE" id="PS50949">
    <property type="entry name" value="HTH_GNTR"/>
    <property type="match status" value="1"/>
</dbReference>
<dbReference type="STRING" id="1424294.Gferi_05335"/>
<evidence type="ECO:0000256" key="3">
    <source>
        <dbReference type="ARBA" id="ARBA00023163"/>
    </source>
</evidence>
<protein>
    <recommendedName>
        <fullName evidence="4">HTH gntR-type domain-containing protein</fullName>
    </recommendedName>
</protein>
<keyword evidence="3" id="KW-0804">Transcription</keyword>
<dbReference type="SMART" id="SM00866">
    <property type="entry name" value="UTRA"/>
    <property type="match status" value="1"/>
</dbReference>
<dbReference type="RefSeq" id="WP_069974597.1">
    <property type="nucleotide sequence ID" value="NZ_CP017269.1"/>
</dbReference>
<dbReference type="InterPro" id="IPR036390">
    <property type="entry name" value="WH_DNA-bd_sf"/>
</dbReference>
<dbReference type="GO" id="GO:0003677">
    <property type="term" value="F:DNA binding"/>
    <property type="evidence" value="ECO:0007669"/>
    <property type="project" value="UniProtKB-KW"/>
</dbReference>
<evidence type="ECO:0000256" key="2">
    <source>
        <dbReference type="ARBA" id="ARBA00023125"/>
    </source>
</evidence>
<dbReference type="InterPro" id="IPR028978">
    <property type="entry name" value="Chorismate_lyase_/UTRA_dom_sf"/>
</dbReference>
<dbReference type="GO" id="GO:0045892">
    <property type="term" value="P:negative regulation of DNA-templated transcription"/>
    <property type="evidence" value="ECO:0007669"/>
    <property type="project" value="TreeGrafter"/>
</dbReference>
<dbReference type="InterPro" id="IPR000524">
    <property type="entry name" value="Tscrpt_reg_HTH_GntR"/>
</dbReference>
<sequence length="242" mass="28090">MSTLNKDSYLPYYLQIKDILKERIMNKAYHVNMLIPSENDLCGEFHVTRATIRNALNELKKEGLIYTAKGKGSIVSPPKIEQSLLKFYSFGREFSDTNETIVSKFLNKAVIGASPAISRKLNTKPNTEVFEIIRVRIFNDLPLILETSYIPVHIAPDMLENNMEEESIYDLLESKYGVKIVKAKEYIEPQVSNDYESKYLDIVYHSPVFYTERISLTYGEKPIELRKSIIRGDKFKFYTELY</sequence>
<dbReference type="SMART" id="SM00345">
    <property type="entry name" value="HTH_GNTR"/>
    <property type="match status" value="1"/>
</dbReference>
<dbReference type="SUPFAM" id="SSF46785">
    <property type="entry name" value="Winged helix' DNA-binding domain"/>
    <property type="match status" value="1"/>
</dbReference>
<name>A0A1D8GDQ7_9FIRM</name>
<evidence type="ECO:0000313" key="5">
    <source>
        <dbReference type="EMBL" id="AOT69031.1"/>
    </source>
</evidence>
<dbReference type="PANTHER" id="PTHR44846:SF1">
    <property type="entry name" value="MANNOSYL-D-GLYCERATE TRANSPORT_METABOLISM SYSTEM REPRESSOR MNGR-RELATED"/>
    <property type="match status" value="1"/>
</dbReference>
<dbReference type="SUPFAM" id="SSF64288">
    <property type="entry name" value="Chorismate lyase-like"/>
    <property type="match status" value="1"/>
</dbReference>
<keyword evidence="6" id="KW-1185">Reference proteome</keyword>
<dbReference type="InterPro" id="IPR011663">
    <property type="entry name" value="UTRA"/>
</dbReference>
<dbReference type="InterPro" id="IPR036388">
    <property type="entry name" value="WH-like_DNA-bd_sf"/>
</dbReference>
<organism evidence="5 6">
    <name type="scientific">Geosporobacter ferrireducens</name>
    <dbReference type="NCBI Taxonomy" id="1424294"/>
    <lineage>
        <taxon>Bacteria</taxon>
        <taxon>Bacillati</taxon>
        <taxon>Bacillota</taxon>
        <taxon>Clostridia</taxon>
        <taxon>Peptostreptococcales</taxon>
        <taxon>Thermotaleaceae</taxon>
        <taxon>Geosporobacter</taxon>
    </lineage>
</organism>
<dbReference type="InterPro" id="IPR050679">
    <property type="entry name" value="Bact_HTH_transcr_reg"/>
</dbReference>
<feature type="domain" description="HTH gntR-type" evidence="4">
    <location>
        <begin position="10"/>
        <end position="78"/>
    </location>
</feature>
<dbReference type="PRINTS" id="PR00035">
    <property type="entry name" value="HTHGNTR"/>
</dbReference>
<reference evidence="5 6" key="1">
    <citation type="submission" date="2016-09" db="EMBL/GenBank/DDBJ databases">
        <title>Genomic analysis reveals versatility of anaerobic energy metabolism of Geosporobacter ferrireducens IRF9 of phylum Firmicutes.</title>
        <authorList>
            <person name="Kim S.-J."/>
        </authorList>
    </citation>
    <scope>NUCLEOTIDE SEQUENCE [LARGE SCALE GENOMIC DNA]</scope>
    <source>
        <strain evidence="5 6">IRF9</strain>
    </source>
</reference>